<keyword evidence="1" id="KW-1133">Transmembrane helix</keyword>
<dbReference type="AlphaFoldDB" id="A0A7S1JS31"/>
<name>A0A7S1JS31_9ALVE</name>
<reference evidence="2" key="1">
    <citation type="submission" date="2021-01" db="EMBL/GenBank/DDBJ databases">
        <authorList>
            <person name="Corre E."/>
            <person name="Pelletier E."/>
            <person name="Niang G."/>
            <person name="Scheremetjew M."/>
            <person name="Finn R."/>
            <person name="Kale V."/>
            <person name="Holt S."/>
            <person name="Cochrane G."/>
            <person name="Meng A."/>
            <person name="Brown T."/>
            <person name="Cohen L."/>
        </authorList>
    </citation>
    <scope>NUCLEOTIDE SEQUENCE</scope>
    <source>
        <strain evidence="2">CCMP3346</strain>
    </source>
</reference>
<keyword evidence="1" id="KW-0472">Membrane</keyword>
<proteinExistence type="predicted"/>
<evidence type="ECO:0000256" key="1">
    <source>
        <dbReference type="SAM" id="Phobius"/>
    </source>
</evidence>
<gene>
    <name evidence="2" type="ORF">VBRA1451_LOCUS6710</name>
</gene>
<sequence>MCVWWPVGGQQQHSSICGRMDGWTDKGRIFTCGAFLSACLLLVDCLLLQFSVCLSTCLSLCTVFFTRGFFTIVVYTPHKHTPQQSTAHVDGWMDGLGRESLLAPLPLSLLLTSLSIPSL</sequence>
<feature type="transmembrane region" description="Helical" evidence="1">
    <location>
        <begin position="29"/>
        <end position="52"/>
    </location>
</feature>
<evidence type="ECO:0000313" key="2">
    <source>
        <dbReference type="EMBL" id="CAD9051648.1"/>
    </source>
</evidence>
<dbReference type="EMBL" id="HBGB01011684">
    <property type="protein sequence ID" value="CAD9051648.1"/>
    <property type="molecule type" value="Transcribed_RNA"/>
</dbReference>
<organism evidence="2">
    <name type="scientific">Vitrella brassicaformis</name>
    <dbReference type="NCBI Taxonomy" id="1169539"/>
    <lineage>
        <taxon>Eukaryota</taxon>
        <taxon>Sar</taxon>
        <taxon>Alveolata</taxon>
        <taxon>Colpodellida</taxon>
        <taxon>Vitrellaceae</taxon>
        <taxon>Vitrella</taxon>
    </lineage>
</organism>
<keyword evidence="1" id="KW-0812">Transmembrane</keyword>
<accession>A0A7S1JS31</accession>
<protein>
    <submittedName>
        <fullName evidence="2">Uncharacterized protein</fullName>
    </submittedName>
</protein>